<dbReference type="OrthoDB" id="25029at2759"/>
<dbReference type="Pfam" id="PF01137">
    <property type="entry name" value="RTC"/>
    <property type="match status" value="1"/>
</dbReference>
<protein>
    <submittedName>
        <fullName evidence="2">RNA 3'-terminal phosphate cyclase</fullName>
    </submittedName>
</protein>
<dbReference type="Gene3D" id="3.65.10.20">
    <property type="entry name" value="RNA 3'-terminal phosphate cyclase domain"/>
    <property type="match status" value="1"/>
</dbReference>
<dbReference type="GO" id="GO:0006396">
    <property type="term" value="P:RNA processing"/>
    <property type="evidence" value="ECO:0007669"/>
    <property type="project" value="InterPro"/>
</dbReference>
<name>A0A9P4SAV7_9PEZI</name>
<dbReference type="PANTHER" id="PTHR11096">
    <property type="entry name" value="RNA 3' TERMINAL PHOSPHATE CYCLASE"/>
    <property type="match status" value="1"/>
</dbReference>
<dbReference type="Proteomes" id="UP000799429">
    <property type="component" value="Unassembled WGS sequence"/>
</dbReference>
<feature type="domain" description="RNA 3'-terminal phosphate cyclase" evidence="1">
    <location>
        <begin position="12"/>
        <end position="392"/>
    </location>
</feature>
<dbReference type="GO" id="GO:0003963">
    <property type="term" value="F:RNA-3'-phosphate cyclase activity"/>
    <property type="evidence" value="ECO:0007669"/>
    <property type="project" value="TreeGrafter"/>
</dbReference>
<sequence>MKRIAHLEGTTLEGGGQLLRLSLGLSALTGIPLRIDNIRGRRSGGGGLKHQHLTGVNWLAKACSAETVGAEHKSKILEFTPKRMVDSQPDLYRERVLLDGSRIVECTISQNTPGAIGLVFQAVLPFILFSGQHLSSADGIPNPPKYVRLTITGGTNVSMSPSYEYISQVLLPTLSLIGLPTIRPRLISRGWSTGRVSLGEIQFEIEPLPPNKPFPAFNLENRGEITDIKATFLVPPVCETHAREELKSTIRSRLGKLLQNPQGQVNISVSFEDSGHPKRLYLLLVATTSNGHELGRDWLYDGKLKGVDTSTEALFVAASRLVSRVVGDLATELSHGGCVDEYMRDQIVVFQALAEGVSHVDVGKMEDGRSVKPSLHTRTAWWVAEQMLGTTFDGDGKVEGVGFVMDQKGGRHLEEDVAGEMESLSLSW</sequence>
<dbReference type="PANTHER" id="PTHR11096:SF0">
    <property type="entry name" value="RNA 3'-TERMINAL PHOSPHATE CYCLASE"/>
    <property type="match status" value="1"/>
</dbReference>
<dbReference type="SUPFAM" id="SSF55205">
    <property type="entry name" value="EPT/RTPC-like"/>
    <property type="match status" value="1"/>
</dbReference>
<dbReference type="InterPro" id="IPR037136">
    <property type="entry name" value="RNA3'_phos_cyclase_dom_sf"/>
</dbReference>
<dbReference type="InterPro" id="IPR013792">
    <property type="entry name" value="RNA3'P_cycl/enolpyr_Trfase_a/b"/>
</dbReference>
<reference evidence="2" key="1">
    <citation type="journal article" date="2020" name="Stud. Mycol.">
        <title>101 Dothideomycetes genomes: a test case for predicting lifestyles and emergence of pathogens.</title>
        <authorList>
            <person name="Haridas S."/>
            <person name="Albert R."/>
            <person name="Binder M."/>
            <person name="Bloem J."/>
            <person name="Labutti K."/>
            <person name="Salamov A."/>
            <person name="Andreopoulos B."/>
            <person name="Baker S."/>
            <person name="Barry K."/>
            <person name="Bills G."/>
            <person name="Bluhm B."/>
            <person name="Cannon C."/>
            <person name="Castanera R."/>
            <person name="Culley D."/>
            <person name="Daum C."/>
            <person name="Ezra D."/>
            <person name="Gonzalez J."/>
            <person name="Henrissat B."/>
            <person name="Kuo A."/>
            <person name="Liang C."/>
            <person name="Lipzen A."/>
            <person name="Lutzoni F."/>
            <person name="Magnuson J."/>
            <person name="Mondo S."/>
            <person name="Nolan M."/>
            <person name="Ohm R."/>
            <person name="Pangilinan J."/>
            <person name="Park H.-J."/>
            <person name="Ramirez L."/>
            <person name="Alfaro M."/>
            <person name="Sun H."/>
            <person name="Tritt A."/>
            <person name="Yoshinaga Y."/>
            <person name="Zwiers L.-H."/>
            <person name="Turgeon B."/>
            <person name="Goodwin S."/>
            <person name="Spatafora J."/>
            <person name="Crous P."/>
            <person name="Grigoriev I."/>
        </authorList>
    </citation>
    <scope>NUCLEOTIDE SEQUENCE</scope>
    <source>
        <strain evidence="2">CBS 101060</strain>
    </source>
</reference>
<dbReference type="Gene3D" id="3.30.360.20">
    <property type="entry name" value="RNA 3'-terminal phosphate cyclase, insert domain"/>
    <property type="match status" value="1"/>
</dbReference>
<dbReference type="InterPro" id="IPR036553">
    <property type="entry name" value="RPTC_insert"/>
</dbReference>
<comment type="caution">
    <text evidence="2">The sequence shown here is derived from an EMBL/GenBank/DDBJ whole genome shotgun (WGS) entry which is preliminary data.</text>
</comment>
<dbReference type="AlphaFoldDB" id="A0A9P4SAV7"/>
<gene>
    <name evidence="2" type="ORF">M501DRAFT_976422</name>
</gene>
<organism evidence="2 3">
    <name type="scientific">Patellaria atrata CBS 101060</name>
    <dbReference type="NCBI Taxonomy" id="1346257"/>
    <lineage>
        <taxon>Eukaryota</taxon>
        <taxon>Fungi</taxon>
        <taxon>Dikarya</taxon>
        <taxon>Ascomycota</taxon>
        <taxon>Pezizomycotina</taxon>
        <taxon>Dothideomycetes</taxon>
        <taxon>Dothideomycetes incertae sedis</taxon>
        <taxon>Patellariales</taxon>
        <taxon>Patellariaceae</taxon>
        <taxon>Patellaria</taxon>
    </lineage>
</organism>
<evidence type="ECO:0000313" key="2">
    <source>
        <dbReference type="EMBL" id="KAF2838218.1"/>
    </source>
</evidence>
<evidence type="ECO:0000259" key="1">
    <source>
        <dbReference type="Pfam" id="PF01137"/>
    </source>
</evidence>
<proteinExistence type="predicted"/>
<keyword evidence="3" id="KW-1185">Reference proteome</keyword>
<dbReference type="InterPro" id="IPR023797">
    <property type="entry name" value="RNA3'_phos_cyclase_dom"/>
</dbReference>
<dbReference type="EMBL" id="MU006097">
    <property type="protein sequence ID" value="KAF2838218.1"/>
    <property type="molecule type" value="Genomic_DNA"/>
</dbReference>
<accession>A0A9P4SAV7</accession>
<dbReference type="InterPro" id="IPR000228">
    <property type="entry name" value="RNA3'_term_phos_cyc"/>
</dbReference>
<dbReference type="GO" id="GO:0005634">
    <property type="term" value="C:nucleus"/>
    <property type="evidence" value="ECO:0007669"/>
    <property type="project" value="TreeGrafter"/>
</dbReference>
<evidence type="ECO:0000313" key="3">
    <source>
        <dbReference type="Proteomes" id="UP000799429"/>
    </source>
</evidence>